<evidence type="ECO:0000313" key="5">
    <source>
        <dbReference type="Proteomes" id="UP001403385"/>
    </source>
</evidence>
<name>A0AAW9SD80_9BACT</name>
<sequence length="365" mass="40804">METFYRMALGMVPGIGNKLFKSLISYCESAEQVFKAPHSFLKKVPGVGERLVAEIAKKATFALAEKELEKAAKLNIQLLFYMDEQYPFRLKQIYDAPSLLYFKGKTDLNTIKTIGIVGTRQASGYGFQMTNELVRELRRYSNILMVSGLAYGIDIHAHKACLDYQIPTVGVMANGVDSVYPYVHKEIAQRMLETGGLLSENRIGSLPDAPKFPERNRVIAGMCDAIIVVEAAKKGGALITAELANSYNREVFAVPGNLTQPYSLGCNYLIKTHKAHLIQSVDDLDYIMNWDLDAKPPELLVPVHLSEKEKTIIQCLKEKELLIDELSFKTQIPMNKLASLLLTMEFEGYVQALPGKKFALGKKLQ</sequence>
<evidence type="ECO:0000259" key="3">
    <source>
        <dbReference type="Pfam" id="PF17782"/>
    </source>
</evidence>
<protein>
    <submittedName>
        <fullName evidence="4">DNA-processing protein DprA</fullName>
    </submittedName>
</protein>
<evidence type="ECO:0000259" key="2">
    <source>
        <dbReference type="Pfam" id="PF02481"/>
    </source>
</evidence>
<dbReference type="SUPFAM" id="SSF47781">
    <property type="entry name" value="RuvA domain 2-like"/>
    <property type="match status" value="1"/>
</dbReference>
<dbReference type="NCBIfam" id="TIGR00732">
    <property type="entry name" value="dprA"/>
    <property type="match status" value="1"/>
</dbReference>
<dbReference type="InterPro" id="IPR010994">
    <property type="entry name" value="RuvA_2-like"/>
</dbReference>
<dbReference type="Pfam" id="PF02481">
    <property type="entry name" value="DNA_processg_A"/>
    <property type="match status" value="1"/>
</dbReference>
<feature type="domain" description="DprA winged helix" evidence="3">
    <location>
        <begin position="302"/>
        <end position="356"/>
    </location>
</feature>
<dbReference type="InterPro" id="IPR036388">
    <property type="entry name" value="WH-like_DNA-bd_sf"/>
</dbReference>
<dbReference type="GO" id="GO:0009294">
    <property type="term" value="P:DNA-mediated transformation"/>
    <property type="evidence" value="ECO:0007669"/>
    <property type="project" value="InterPro"/>
</dbReference>
<feature type="domain" description="Smf/DprA SLOG" evidence="2">
    <location>
        <begin position="78"/>
        <end position="284"/>
    </location>
</feature>
<dbReference type="Pfam" id="PF17782">
    <property type="entry name" value="WHD_DprA"/>
    <property type="match status" value="1"/>
</dbReference>
<dbReference type="SUPFAM" id="SSF102405">
    <property type="entry name" value="MCP/YpsA-like"/>
    <property type="match status" value="1"/>
</dbReference>
<keyword evidence="5" id="KW-1185">Reference proteome</keyword>
<gene>
    <name evidence="4" type="primary">dprA</name>
    <name evidence="4" type="ORF">AAG747_12195</name>
</gene>
<evidence type="ECO:0000256" key="1">
    <source>
        <dbReference type="ARBA" id="ARBA00006525"/>
    </source>
</evidence>
<dbReference type="RefSeq" id="WP_346821453.1">
    <property type="nucleotide sequence ID" value="NZ_JBDKWZ010000006.1"/>
</dbReference>
<comment type="caution">
    <text evidence="4">The sequence shown here is derived from an EMBL/GenBank/DDBJ whole genome shotgun (WGS) entry which is preliminary data.</text>
</comment>
<proteinExistence type="inferred from homology"/>
<comment type="similarity">
    <text evidence="1">Belongs to the DprA/Smf family.</text>
</comment>
<dbReference type="PANTHER" id="PTHR43022">
    <property type="entry name" value="PROTEIN SMF"/>
    <property type="match status" value="1"/>
</dbReference>
<organism evidence="4 5">
    <name type="scientific">Rapidithrix thailandica</name>
    <dbReference type="NCBI Taxonomy" id="413964"/>
    <lineage>
        <taxon>Bacteria</taxon>
        <taxon>Pseudomonadati</taxon>
        <taxon>Bacteroidota</taxon>
        <taxon>Cytophagia</taxon>
        <taxon>Cytophagales</taxon>
        <taxon>Flammeovirgaceae</taxon>
        <taxon>Rapidithrix</taxon>
    </lineage>
</organism>
<dbReference type="Gene3D" id="1.10.10.10">
    <property type="entry name" value="Winged helix-like DNA-binding domain superfamily/Winged helix DNA-binding domain"/>
    <property type="match status" value="1"/>
</dbReference>
<dbReference type="AlphaFoldDB" id="A0AAW9SD80"/>
<dbReference type="InterPro" id="IPR003488">
    <property type="entry name" value="DprA"/>
</dbReference>
<dbReference type="InterPro" id="IPR041614">
    <property type="entry name" value="DprA_WH"/>
</dbReference>
<reference evidence="4 5" key="1">
    <citation type="submission" date="2024-04" db="EMBL/GenBank/DDBJ databases">
        <title>Novel genus in family Flammeovirgaceae.</title>
        <authorList>
            <person name="Nguyen T.H."/>
            <person name="Vuong T.Q."/>
            <person name="Le H."/>
            <person name="Kim S.-G."/>
        </authorList>
    </citation>
    <scope>NUCLEOTIDE SEQUENCE [LARGE SCALE GENOMIC DNA]</scope>
    <source>
        <strain evidence="4 5">JCM 23209</strain>
    </source>
</reference>
<dbReference type="Gene3D" id="3.40.50.450">
    <property type="match status" value="1"/>
</dbReference>
<dbReference type="InterPro" id="IPR057666">
    <property type="entry name" value="DrpA_SLOG"/>
</dbReference>
<dbReference type="Proteomes" id="UP001403385">
    <property type="component" value="Unassembled WGS sequence"/>
</dbReference>
<evidence type="ECO:0000313" key="4">
    <source>
        <dbReference type="EMBL" id="MEN7548676.1"/>
    </source>
</evidence>
<accession>A0AAW9SD80</accession>
<dbReference type="EMBL" id="JBDKWZ010000006">
    <property type="protein sequence ID" value="MEN7548676.1"/>
    <property type="molecule type" value="Genomic_DNA"/>
</dbReference>
<dbReference type="PANTHER" id="PTHR43022:SF1">
    <property type="entry name" value="PROTEIN SMF"/>
    <property type="match status" value="1"/>
</dbReference>